<evidence type="ECO:0000256" key="3">
    <source>
        <dbReference type="ARBA" id="ARBA00022989"/>
    </source>
</evidence>
<keyword evidence="2 5" id="KW-0812">Transmembrane</keyword>
<accession>A0A6F8ZI95</accession>
<feature type="transmembrane region" description="Helical" evidence="5">
    <location>
        <begin position="365"/>
        <end position="383"/>
    </location>
</feature>
<dbReference type="Gene3D" id="3.40.1710.10">
    <property type="entry name" value="abc type-2 transporter like domain"/>
    <property type="match status" value="1"/>
</dbReference>
<feature type="transmembrane region" description="Helical" evidence="5">
    <location>
        <begin position="455"/>
        <end position="474"/>
    </location>
</feature>
<evidence type="ECO:0000256" key="5">
    <source>
        <dbReference type="SAM" id="Phobius"/>
    </source>
</evidence>
<dbReference type="EMBL" id="LR778114">
    <property type="protein sequence ID" value="CAB1129399.1"/>
    <property type="molecule type" value="Genomic_DNA"/>
</dbReference>
<dbReference type="Proteomes" id="UP000503399">
    <property type="component" value="Chromosome"/>
</dbReference>
<dbReference type="GO" id="GO:0016020">
    <property type="term" value="C:membrane"/>
    <property type="evidence" value="ECO:0007669"/>
    <property type="project" value="UniProtKB-SubCell"/>
</dbReference>
<dbReference type="AlphaFoldDB" id="A0A6F8ZI95"/>
<comment type="subcellular location">
    <subcellularLocation>
        <location evidence="1">Membrane</location>
        <topology evidence="1">Multi-pass membrane protein</topology>
    </subcellularLocation>
</comment>
<dbReference type="InterPro" id="IPR051328">
    <property type="entry name" value="T7SS_ABC-Transporter"/>
</dbReference>
<name>A0A6F8ZI95_9FIRM</name>
<dbReference type="InterPro" id="IPR017501">
    <property type="entry name" value="Phage_infect_YhgE_C"/>
</dbReference>
<dbReference type="PANTHER" id="PTHR43077">
    <property type="entry name" value="TRANSPORT PERMEASE YVFS-RELATED"/>
    <property type="match status" value="1"/>
</dbReference>
<evidence type="ECO:0000256" key="1">
    <source>
        <dbReference type="ARBA" id="ARBA00004141"/>
    </source>
</evidence>
<gene>
    <name evidence="6" type="ORF">R50_1902</name>
</gene>
<evidence type="ECO:0008006" key="8">
    <source>
        <dbReference type="Google" id="ProtNLM"/>
    </source>
</evidence>
<feature type="transmembrane region" description="Helical" evidence="5">
    <location>
        <begin position="337"/>
        <end position="359"/>
    </location>
</feature>
<sequence length="495" mass="49830">MGSPLLTTRKGWLALLAVGLVPLLYTVTYLGAFWNPYRLVPHLPVALVLQDQSGAARAVAAALPRRWPVRRETAAGARRALRAGRVSWVLTVPAGFGAALAQGRPAPLQVAVDPGSNYLGAVLAQREAEAFARGVAARLRRELLQRAAAGLQQARAGAGALGDQLNRAAGASRALTRDAAGLATGAAGLAAADGQLAGGANRLSAALQAAAASDPALEGLAGQAAALAQGAGTAARRADALAAGGRQLAAGNAALSAGLQTAAGAAGRLAAGSGRVTWFLPRAASPLRLQVTAVDGGSSSYGQGLAPYFLGLSLWVGALVATVLVGGGPARGRGRRLAASALIAGLQVTLLAAGALLLLPLHPRYPAALLLALAGIGAVDWAVMRLLVERLGDGGRLLGIVLLVLQLAGSGGTYPPALTAGFFRRLHPWLPMSWAVRVLRFTLSGALGSRVEAAALALAALGGGALLLTVWGRWRLAFEAPPLEAEAAELPGTAG</sequence>
<dbReference type="KEGG" id="hfv:R50_1902"/>
<keyword evidence="4 5" id="KW-0472">Membrane</keyword>
<keyword evidence="7" id="KW-1185">Reference proteome</keyword>
<organism evidence="6 7">
    <name type="scientific">Candidatus Hydrogenisulfobacillus filiaventi</name>
    <dbReference type="NCBI Taxonomy" id="2707344"/>
    <lineage>
        <taxon>Bacteria</taxon>
        <taxon>Bacillati</taxon>
        <taxon>Bacillota</taxon>
        <taxon>Clostridia</taxon>
        <taxon>Eubacteriales</taxon>
        <taxon>Clostridiales Family XVII. Incertae Sedis</taxon>
        <taxon>Candidatus Hydrogenisulfobacillus</taxon>
    </lineage>
</organism>
<feature type="transmembrane region" description="Helical" evidence="5">
    <location>
        <begin position="305"/>
        <end position="325"/>
    </location>
</feature>
<dbReference type="NCBIfam" id="TIGR03062">
    <property type="entry name" value="pip_yhgE_Cterm"/>
    <property type="match status" value="1"/>
</dbReference>
<evidence type="ECO:0000313" key="7">
    <source>
        <dbReference type="Proteomes" id="UP000503399"/>
    </source>
</evidence>
<proteinExistence type="predicted"/>
<evidence type="ECO:0000313" key="6">
    <source>
        <dbReference type="EMBL" id="CAB1129399.1"/>
    </source>
</evidence>
<feature type="transmembrane region" description="Helical" evidence="5">
    <location>
        <begin position="12"/>
        <end position="34"/>
    </location>
</feature>
<protein>
    <recommendedName>
        <fullName evidence="8">YhgE/Pip domain-containing protein</fullName>
    </recommendedName>
</protein>
<keyword evidence="3 5" id="KW-1133">Transmembrane helix</keyword>
<evidence type="ECO:0000256" key="2">
    <source>
        <dbReference type="ARBA" id="ARBA00022692"/>
    </source>
</evidence>
<feature type="transmembrane region" description="Helical" evidence="5">
    <location>
        <begin position="395"/>
        <end position="414"/>
    </location>
</feature>
<evidence type="ECO:0000256" key="4">
    <source>
        <dbReference type="ARBA" id="ARBA00023136"/>
    </source>
</evidence>
<dbReference type="PANTHER" id="PTHR43077:SF10">
    <property type="entry name" value="TRANSPORT PERMEASE PROTEIN"/>
    <property type="match status" value="1"/>
</dbReference>
<reference evidence="6 7" key="1">
    <citation type="submission" date="2020-02" db="EMBL/GenBank/DDBJ databases">
        <authorList>
            <person name="Hogendoorn C."/>
        </authorList>
    </citation>
    <scope>NUCLEOTIDE SEQUENCE [LARGE SCALE GENOMIC DNA]</scope>
    <source>
        <strain evidence="6">R501</strain>
    </source>
</reference>